<evidence type="ECO:0000313" key="1">
    <source>
        <dbReference type="EMBL" id="CAI9728808.1"/>
    </source>
</evidence>
<dbReference type="InterPro" id="IPR043128">
    <property type="entry name" value="Rev_trsase/Diguanyl_cyclase"/>
</dbReference>
<evidence type="ECO:0000313" key="2">
    <source>
        <dbReference type="Proteomes" id="UP001162480"/>
    </source>
</evidence>
<dbReference type="Proteomes" id="UP001162480">
    <property type="component" value="Chromosome 10"/>
</dbReference>
<organism evidence="1 2">
    <name type="scientific">Octopus vulgaris</name>
    <name type="common">Common octopus</name>
    <dbReference type="NCBI Taxonomy" id="6645"/>
    <lineage>
        <taxon>Eukaryota</taxon>
        <taxon>Metazoa</taxon>
        <taxon>Spiralia</taxon>
        <taxon>Lophotrochozoa</taxon>
        <taxon>Mollusca</taxon>
        <taxon>Cephalopoda</taxon>
        <taxon>Coleoidea</taxon>
        <taxon>Octopodiformes</taxon>
        <taxon>Octopoda</taxon>
        <taxon>Incirrata</taxon>
        <taxon>Octopodidae</taxon>
        <taxon>Octopus</taxon>
    </lineage>
</organism>
<dbReference type="EMBL" id="OX597823">
    <property type="protein sequence ID" value="CAI9728808.1"/>
    <property type="molecule type" value="Genomic_DNA"/>
</dbReference>
<dbReference type="InterPro" id="IPR043502">
    <property type="entry name" value="DNA/RNA_pol_sf"/>
</dbReference>
<protein>
    <submittedName>
        <fullName evidence="1">Uncharacterized protein</fullName>
    </submittedName>
</protein>
<name>A0AA36B6J4_OCTVU</name>
<dbReference type="SUPFAM" id="SSF56672">
    <property type="entry name" value="DNA/RNA polymerases"/>
    <property type="match status" value="1"/>
</dbReference>
<accession>A0AA36B6J4</accession>
<proteinExistence type="predicted"/>
<dbReference type="PANTHER" id="PTHR33198">
    <property type="entry name" value="ANK_REP_REGION DOMAIN-CONTAINING PROTEIN-RELATED"/>
    <property type="match status" value="1"/>
</dbReference>
<reference evidence="1" key="1">
    <citation type="submission" date="2023-08" db="EMBL/GenBank/DDBJ databases">
        <authorList>
            <person name="Alioto T."/>
            <person name="Alioto T."/>
            <person name="Gomez Garrido J."/>
        </authorList>
    </citation>
    <scope>NUCLEOTIDE SEQUENCE</scope>
</reference>
<dbReference type="AlphaFoldDB" id="A0AA36B6J4"/>
<dbReference type="Gene3D" id="3.30.70.270">
    <property type="match status" value="1"/>
</dbReference>
<gene>
    <name evidence="1" type="ORF">OCTVUL_1B013410</name>
</gene>
<keyword evidence="2" id="KW-1185">Reference proteome</keyword>
<sequence>MYVKPLNIIFARYLLMTCKQEPGQSVDDYLQKLKRLAKDCGYRAVDAETHKNEAVRDAFISGLTSSLTRLRLLENIQDAAITLEAIFNQARPLEVAQRNSEVYNSSQSAINSQGSCLSTFIPREEDKISIPDGNTPCTATKRTQKSCTFCGSNEFHPSTTRIRLLGYEIQNGNLKPNPDRVKPLLELPIPSTHKALSRIVGLFAYYSKWIPKFSDMIKTVG</sequence>